<keyword evidence="2" id="KW-1185">Reference proteome</keyword>
<sequence>MNKYFFIKNYYKIVFGLIAIATLISSILFIVLYYCCKINDARCMVTVIPVLLVLIYVCISKYLLYKRVINFVREESKLKHYLSSKITRAQLIEGLKEKEFDIYCVDNMEVGLQQINEKTKLCQYKYGYVFMILDETVDEEKIFVETKELNKIIDNYFNKQKKANGYPILRPIYCFWGEKLSDERIEKCKNGLALKNGHAVQNFYIGYETYSQNLYFAEAIQEITVLGEFKTPIQWIKDIFKIGDNIDSL</sequence>
<organism evidence="1 2">
    <name type="scientific">Inconstantimicrobium mannanitabidum</name>
    <dbReference type="NCBI Taxonomy" id="1604901"/>
    <lineage>
        <taxon>Bacteria</taxon>
        <taxon>Bacillati</taxon>
        <taxon>Bacillota</taxon>
        <taxon>Clostridia</taxon>
        <taxon>Eubacteriales</taxon>
        <taxon>Clostridiaceae</taxon>
        <taxon>Inconstantimicrobium</taxon>
    </lineage>
</organism>
<evidence type="ECO:0000313" key="2">
    <source>
        <dbReference type="Proteomes" id="UP001058074"/>
    </source>
</evidence>
<reference evidence="1" key="1">
    <citation type="journal article" date="2025" name="Int. J. Syst. Evol. Microbiol.">
        <title>Inconstantimicrobium mannanitabidum sp. nov., a novel member of the family Clostridiaceae isolated from anoxic soil under the treatment of reductive soil disinfestation.</title>
        <authorList>
            <person name="Ueki A."/>
            <person name="Tonouchi A."/>
            <person name="Honma S."/>
            <person name="Kaku N."/>
            <person name="Ueki K."/>
        </authorList>
    </citation>
    <scope>NUCLEOTIDE SEQUENCE</scope>
    <source>
        <strain evidence="1">TW13</strain>
    </source>
</reference>
<proteinExistence type="predicted"/>
<accession>A0ACB5RAP1</accession>
<evidence type="ECO:0000313" key="1">
    <source>
        <dbReference type="EMBL" id="GKX65934.1"/>
    </source>
</evidence>
<protein>
    <submittedName>
        <fullName evidence="1">Uncharacterized protein</fullName>
    </submittedName>
</protein>
<gene>
    <name evidence="1" type="ORF">rsdtw13_11920</name>
</gene>
<dbReference type="Proteomes" id="UP001058074">
    <property type="component" value="Unassembled WGS sequence"/>
</dbReference>
<dbReference type="EMBL" id="BROD01000001">
    <property type="protein sequence ID" value="GKX65934.1"/>
    <property type="molecule type" value="Genomic_DNA"/>
</dbReference>
<name>A0ACB5RAP1_9CLOT</name>
<comment type="caution">
    <text evidence="1">The sequence shown here is derived from an EMBL/GenBank/DDBJ whole genome shotgun (WGS) entry which is preliminary data.</text>
</comment>